<name>A0A8S5RDA4_9VIRU</name>
<organism evidence="1">
    <name type="scientific">virus sp. ctPYc18</name>
    <dbReference type="NCBI Taxonomy" id="2828251"/>
    <lineage>
        <taxon>Viruses</taxon>
    </lineage>
</organism>
<protein>
    <submittedName>
        <fullName evidence="1">Uncharacterized protein</fullName>
    </submittedName>
</protein>
<reference evidence="1" key="1">
    <citation type="journal article" date="2021" name="Proc. Natl. Acad. Sci. U.S.A.">
        <title>A Catalog of Tens of Thousands of Viruses from Human Metagenomes Reveals Hidden Associations with Chronic Diseases.</title>
        <authorList>
            <person name="Tisza M.J."/>
            <person name="Buck C.B."/>
        </authorList>
    </citation>
    <scope>NUCLEOTIDE SEQUENCE</scope>
    <source>
        <strain evidence="1">CtPYc18</strain>
    </source>
</reference>
<dbReference type="EMBL" id="BK059092">
    <property type="protein sequence ID" value="DAE29057.1"/>
    <property type="molecule type" value="Genomic_DNA"/>
</dbReference>
<evidence type="ECO:0000313" key="1">
    <source>
        <dbReference type="EMBL" id="DAE29057.1"/>
    </source>
</evidence>
<proteinExistence type="predicted"/>
<sequence>MIILNYMNLTGKQVVVLEDYSMTLLRILK</sequence>
<accession>A0A8S5RDA4</accession>